<name>A0A1W1CP71_9ZZZZ</name>
<dbReference type="AlphaFoldDB" id="A0A1W1CP71"/>
<reference evidence="1" key="1">
    <citation type="submission" date="2016-10" db="EMBL/GenBank/DDBJ databases">
        <authorList>
            <person name="de Groot N.N."/>
        </authorList>
    </citation>
    <scope>NUCLEOTIDE SEQUENCE</scope>
</reference>
<dbReference type="InterPro" id="IPR036249">
    <property type="entry name" value="Thioredoxin-like_sf"/>
</dbReference>
<dbReference type="Gene3D" id="3.40.30.10">
    <property type="entry name" value="Glutaredoxin"/>
    <property type="match status" value="1"/>
</dbReference>
<dbReference type="EMBL" id="FPHL01000048">
    <property type="protein sequence ID" value="SFV67606.1"/>
    <property type="molecule type" value="Genomic_DNA"/>
</dbReference>
<proteinExistence type="predicted"/>
<accession>A0A1W1CP71</accession>
<sequence length="570" mass="67758">MKFIILTLLLLCNIVMADELSDRYEITNEVKNLFLNSDFKKLTQMSRSYVENENRTSSGKWKLDLFYRGIGKSVKDTDFSTLEKIALEWIKMYPESEAAHISYAKILVKKGWYSRGTDSARYTSRDQWKNLKSYMKRARDYLNKHKKTLSHNPGWYALMLDIAKGENWDKKSFFVLLDEAIDRHPYYNPIYYQALYRMQPKWGSFSNEEIERVAQKALFATQKKAGNSLYARFYWVASQLIYKDNLFTSSDVNWSIMSKGIDDVLRVYPSRWNLNYFAYFSCMEGDKDKTKYLLSKINNNPTKYPWISREGYYDNCLKWVNNLEDNNDTKYVKEISVDELEKYISNRTMDKPAYIHFSTYKKGCVNCDIQMLGAIAKEYHKKVNFVSINIMNYSIGMKIELYRKYFMRREPYSMIVHKGKIIERRNNNLFFMGESISHYREERVEAVLESYLSEPKNADYFNQYKRMIIDKASYLNSEENIRINMSEYLKVNQGYKATAAAVSSHYDRWAFGRSMRKRTQAEAIKEALNNCKKNRKKFKIEEKCKLHMIGNIYVYEKTENEIKQIMSTIK</sequence>
<gene>
    <name evidence="1" type="ORF">MNB_SV-10-1482</name>
</gene>
<organism evidence="1">
    <name type="scientific">hydrothermal vent metagenome</name>
    <dbReference type="NCBI Taxonomy" id="652676"/>
    <lineage>
        <taxon>unclassified sequences</taxon>
        <taxon>metagenomes</taxon>
        <taxon>ecological metagenomes</taxon>
    </lineage>
</organism>
<dbReference type="SUPFAM" id="SSF52833">
    <property type="entry name" value="Thioredoxin-like"/>
    <property type="match status" value="1"/>
</dbReference>
<evidence type="ECO:0000313" key="1">
    <source>
        <dbReference type="EMBL" id="SFV67606.1"/>
    </source>
</evidence>
<protein>
    <submittedName>
        <fullName evidence="1">Putative cytoplasmic protein</fullName>
    </submittedName>
</protein>